<evidence type="ECO:0000313" key="2">
    <source>
        <dbReference type="Proteomes" id="UP000326354"/>
    </source>
</evidence>
<dbReference type="Proteomes" id="UP000326354">
    <property type="component" value="Chromosome"/>
</dbReference>
<reference evidence="1 2" key="1">
    <citation type="submission" date="2019-08" db="EMBL/GenBank/DDBJ databases">
        <title>Complete genome sequence of Candidatus Uab amorphum.</title>
        <authorList>
            <person name="Shiratori T."/>
            <person name="Suzuki S."/>
            <person name="Kakizawa Y."/>
            <person name="Ishida K."/>
        </authorList>
    </citation>
    <scope>NUCLEOTIDE SEQUENCE [LARGE SCALE GENOMIC DNA]</scope>
    <source>
        <strain evidence="1 2">SRT547</strain>
    </source>
</reference>
<accession>A0A5S9F2F4</accession>
<proteinExistence type="predicted"/>
<keyword evidence="2" id="KW-1185">Reference proteome</keyword>
<sequence>MKIGEIFSGKDEQYINEKYKKFIGKARTEGSTRGNRCQKIYWMATCAQLSIFLRDFTSPA</sequence>
<dbReference type="AlphaFoldDB" id="A0A5S9F2F4"/>
<organism evidence="1 2">
    <name type="scientific">Uabimicrobium amorphum</name>
    <dbReference type="NCBI Taxonomy" id="2596890"/>
    <lineage>
        <taxon>Bacteria</taxon>
        <taxon>Pseudomonadati</taxon>
        <taxon>Planctomycetota</taxon>
        <taxon>Candidatus Uabimicrobiia</taxon>
        <taxon>Candidatus Uabimicrobiales</taxon>
        <taxon>Candidatus Uabimicrobiaceae</taxon>
        <taxon>Candidatus Uabimicrobium</taxon>
    </lineage>
</organism>
<dbReference type="EMBL" id="AP019860">
    <property type="protein sequence ID" value="BBM83378.1"/>
    <property type="molecule type" value="Genomic_DNA"/>
</dbReference>
<dbReference type="KEGG" id="uam:UABAM_01730"/>
<gene>
    <name evidence="1" type="ORF">UABAM_01730</name>
</gene>
<name>A0A5S9F2F4_UABAM</name>
<protein>
    <submittedName>
        <fullName evidence="1">Uncharacterized protein</fullName>
    </submittedName>
</protein>
<evidence type="ECO:0000313" key="1">
    <source>
        <dbReference type="EMBL" id="BBM83378.1"/>
    </source>
</evidence>